<comment type="caution">
    <text evidence="2">The sequence shown here is derived from an EMBL/GenBank/DDBJ whole genome shotgun (WGS) entry which is preliminary data.</text>
</comment>
<evidence type="ECO:0000313" key="2">
    <source>
        <dbReference type="EMBL" id="CAE8614239.1"/>
    </source>
</evidence>
<proteinExistence type="predicted"/>
<name>A0A813FP09_POLGL</name>
<evidence type="ECO:0000313" key="3">
    <source>
        <dbReference type="Proteomes" id="UP000654075"/>
    </source>
</evidence>
<gene>
    <name evidence="2" type="ORF">PGLA1383_LOCUS31970</name>
</gene>
<accession>A0A813FP09</accession>
<organism evidence="2 3">
    <name type="scientific">Polarella glacialis</name>
    <name type="common">Dinoflagellate</name>
    <dbReference type="NCBI Taxonomy" id="89957"/>
    <lineage>
        <taxon>Eukaryota</taxon>
        <taxon>Sar</taxon>
        <taxon>Alveolata</taxon>
        <taxon>Dinophyceae</taxon>
        <taxon>Suessiales</taxon>
        <taxon>Suessiaceae</taxon>
        <taxon>Polarella</taxon>
    </lineage>
</organism>
<dbReference type="Proteomes" id="UP000654075">
    <property type="component" value="Unassembled WGS sequence"/>
</dbReference>
<sequence length="108" mass="11644">MCEPRSGHCVKLLQISIPTEDATMQSSASAVARAQTTLRQNGRPVPAARAEATHPTKEHNELNNGLHQQHAVARKNGKCISKVFIFMALPSTSMSEARVSSSMPLSCC</sequence>
<dbReference type="AlphaFoldDB" id="A0A813FP09"/>
<reference evidence="2" key="1">
    <citation type="submission" date="2021-02" db="EMBL/GenBank/DDBJ databases">
        <authorList>
            <person name="Dougan E. K."/>
            <person name="Rhodes N."/>
            <person name="Thang M."/>
            <person name="Chan C."/>
        </authorList>
    </citation>
    <scope>NUCLEOTIDE SEQUENCE</scope>
</reference>
<dbReference type="EMBL" id="CAJNNV010025391">
    <property type="protein sequence ID" value="CAE8614239.1"/>
    <property type="molecule type" value="Genomic_DNA"/>
</dbReference>
<feature type="region of interest" description="Disordered" evidence="1">
    <location>
        <begin position="33"/>
        <end position="67"/>
    </location>
</feature>
<keyword evidence="3" id="KW-1185">Reference proteome</keyword>
<protein>
    <submittedName>
        <fullName evidence="2">Uncharacterized protein</fullName>
    </submittedName>
</protein>
<evidence type="ECO:0000256" key="1">
    <source>
        <dbReference type="SAM" id="MobiDB-lite"/>
    </source>
</evidence>
<feature type="compositionally biased region" description="Basic and acidic residues" evidence="1">
    <location>
        <begin position="51"/>
        <end position="61"/>
    </location>
</feature>